<dbReference type="EMBL" id="JACHFD010000083">
    <property type="protein sequence ID" value="MBB5354043.1"/>
    <property type="molecule type" value="Genomic_DNA"/>
</dbReference>
<keyword evidence="2" id="KW-1185">Reference proteome</keyword>
<evidence type="ECO:0000313" key="1">
    <source>
        <dbReference type="EMBL" id="MBB5354043.1"/>
    </source>
</evidence>
<organism evidence="1 2">
    <name type="scientific">Haloferula luteola</name>
    <dbReference type="NCBI Taxonomy" id="595692"/>
    <lineage>
        <taxon>Bacteria</taxon>
        <taxon>Pseudomonadati</taxon>
        <taxon>Verrucomicrobiota</taxon>
        <taxon>Verrucomicrobiia</taxon>
        <taxon>Verrucomicrobiales</taxon>
        <taxon>Verrucomicrobiaceae</taxon>
        <taxon>Haloferula</taxon>
    </lineage>
</organism>
<proteinExistence type="predicted"/>
<accession>A0A840V8I1</accession>
<dbReference type="AlphaFoldDB" id="A0A840V8I1"/>
<name>A0A840V8I1_9BACT</name>
<comment type="caution">
    <text evidence="1">The sequence shown here is derived from an EMBL/GenBank/DDBJ whole genome shotgun (WGS) entry which is preliminary data.</text>
</comment>
<dbReference type="Proteomes" id="UP000557717">
    <property type="component" value="Unassembled WGS sequence"/>
</dbReference>
<evidence type="ECO:0000313" key="2">
    <source>
        <dbReference type="Proteomes" id="UP000557717"/>
    </source>
</evidence>
<protein>
    <submittedName>
        <fullName evidence="1">Uncharacterized protein</fullName>
    </submittedName>
</protein>
<sequence length="99" mass="11090">MAGDQGHRISHVFDHTVPIPQKPLHSIFSDTRDKILDLVDEVFSKAEQHPQDAFRYEVELGRVVGTAGETKMRIIVNPKSKQVTTAFPIRDLDVTVPGI</sequence>
<reference evidence="1 2" key="1">
    <citation type="submission" date="2020-08" db="EMBL/GenBank/DDBJ databases">
        <title>Genomic Encyclopedia of Type Strains, Phase IV (KMG-IV): sequencing the most valuable type-strain genomes for metagenomic binning, comparative biology and taxonomic classification.</title>
        <authorList>
            <person name="Goeker M."/>
        </authorList>
    </citation>
    <scope>NUCLEOTIDE SEQUENCE [LARGE SCALE GENOMIC DNA]</scope>
    <source>
        <strain evidence="1 2">YC6886</strain>
    </source>
</reference>
<dbReference type="RefSeq" id="WP_184022595.1">
    <property type="nucleotide sequence ID" value="NZ_JACHFD010000083.1"/>
</dbReference>
<gene>
    <name evidence="1" type="ORF">HNR46_004315</name>
</gene>